<evidence type="ECO:0000313" key="2">
    <source>
        <dbReference type="EMBL" id="GEP42797.1"/>
    </source>
</evidence>
<accession>A0A512M7T9</accession>
<feature type="transmembrane region" description="Helical" evidence="1">
    <location>
        <begin position="75"/>
        <end position="98"/>
    </location>
</feature>
<dbReference type="EMBL" id="BKAG01000012">
    <property type="protein sequence ID" value="GEP42797.1"/>
    <property type="molecule type" value="Genomic_DNA"/>
</dbReference>
<organism evidence="2 3">
    <name type="scientific">Brevifollis gellanilyticus</name>
    <dbReference type="NCBI Taxonomy" id="748831"/>
    <lineage>
        <taxon>Bacteria</taxon>
        <taxon>Pseudomonadati</taxon>
        <taxon>Verrucomicrobiota</taxon>
        <taxon>Verrucomicrobiia</taxon>
        <taxon>Verrucomicrobiales</taxon>
        <taxon>Verrucomicrobiaceae</taxon>
    </lineage>
</organism>
<dbReference type="Proteomes" id="UP000321577">
    <property type="component" value="Unassembled WGS sequence"/>
</dbReference>
<comment type="caution">
    <text evidence="2">The sequence shown here is derived from an EMBL/GenBank/DDBJ whole genome shotgun (WGS) entry which is preliminary data.</text>
</comment>
<name>A0A512M7T9_9BACT</name>
<keyword evidence="1" id="KW-0472">Membrane</keyword>
<keyword evidence="1" id="KW-1133">Transmembrane helix</keyword>
<gene>
    <name evidence="2" type="ORF">BGE01nite_20880</name>
</gene>
<evidence type="ECO:0000256" key="1">
    <source>
        <dbReference type="SAM" id="Phobius"/>
    </source>
</evidence>
<feature type="transmembrane region" description="Helical" evidence="1">
    <location>
        <begin position="12"/>
        <end position="32"/>
    </location>
</feature>
<dbReference type="AlphaFoldDB" id="A0A512M7T9"/>
<dbReference type="RefSeq" id="WP_146850384.1">
    <property type="nucleotide sequence ID" value="NZ_BKAG01000012.1"/>
</dbReference>
<feature type="transmembrane region" description="Helical" evidence="1">
    <location>
        <begin position="38"/>
        <end position="63"/>
    </location>
</feature>
<evidence type="ECO:0000313" key="3">
    <source>
        <dbReference type="Proteomes" id="UP000321577"/>
    </source>
</evidence>
<evidence type="ECO:0008006" key="4">
    <source>
        <dbReference type="Google" id="ProtNLM"/>
    </source>
</evidence>
<keyword evidence="3" id="KW-1185">Reference proteome</keyword>
<keyword evidence="1" id="KW-0812">Transmembrane</keyword>
<protein>
    <recommendedName>
        <fullName evidence="4">DUF2834 domain-containing protein</fullName>
    </recommendedName>
</protein>
<sequence length="109" mass="12082">MKPFTETQEKLLLGLALFGFIVPNGIFIYYALAAPAVMMAALANEVSLVFILEAFFLMFLFAWLLHRRGIRSPGWLAFIIMSLIGSLAFSVPACLYLVSRKARRAAPAP</sequence>
<reference evidence="2 3" key="1">
    <citation type="submission" date="2019-07" db="EMBL/GenBank/DDBJ databases">
        <title>Whole genome shotgun sequence of Brevifollis gellanilyticus NBRC 108608.</title>
        <authorList>
            <person name="Hosoyama A."/>
            <person name="Uohara A."/>
            <person name="Ohji S."/>
            <person name="Ichikawa N."/>
        </authorList>
    </citation>
    <scope>NUCLEOTIDE SEQUENCE [LARGE SCALE GENOMIC DNA]</scope>
    <source>
        <strain evidence="2 3">NBRC 108608</strain>
    </source>
</reference>
<proteinExistence type="predicted"/>